<feature type="region of interest" description="Disordered" evidence="1">
    <location>
        <begin position="1"/>
        <end position="42"/>
    </location>
</feature>
<reference evidence="2 3" key="1">
    <citation type="submission" date="2017-03" db="EMBL/GenBank/DDBJ databases">
        <title>Genome analysis of strain PAMC 26577.</title>
        <authorList>
            <person name="Oh H.-M."/>
            <person name="Yang J.-A."/>
        </authorList>
    </citation>
    <scope>NUCLEOTIDE SEQUENCE [LARGE SCALE GENOMIC DNA]</scope>
    <source>
        <strain evidence="2 3">PAMC 26577</strain>
    </source>
</reference>
<accession>A0A242N7N8</accession>
<dbReference type="Proteomes" id="UP000195221">
    <property type="component" value="Unassembled WGS sequence"/>
</dbReference>
<protein>
    <submittedName>
        <fullName evidence="2">Uncharacterized protein</fullName>
    </submittedName>
</protein>
<dbReference type="EMBL" id="NBTZ01000009">
    <property type="protein sequence ID" value="OTP79661.1"/>
    <property type="molecule type" value="Genomic_DNA"/>
</dbReference>
<proteinExistence type="predicted"/>
<organism evidence="2 3">
    <name type="scientific">Caballeronia sordidicola</name>
    <name type="common">Burkholderia sordidicola</name>
    <dbReference type="NCBI Taxonomy" id="196367"/>
    <lineage>
        <taxon>Bacteria</taxon>
        <taxon>Pseudomonadati</taxon>
        <taxon>Pseudomonadota</taxon>
        <taxon>Betaproteobacteria</taxon>
        <taxon>Burkholderiales</taxon>
        <taxon>Burkholderiaceae</taxon>
        <taxon>Caballeronia</taxon>
    </lineage>
</organism>
<feature type="compositionally biased region" description="Basic and acidic residues" evidence="1">
    <location>
        <begin position="29"/>
        <end position="42"/>
    </location>
</feature>
<evidence type="ECO:0000313" key="3">
    <source>
        <dbReference type="Proteomes" id="UP000195221"/>
    </source>
</evidence>
<gene>
    <name evidence="2" type="ORF">PAMC26577_01940</name>
</gene>
<sequence>MALDHADAVPGRTQLIRGGDAADSATDDNDIHDSFSPEGARP</sequence>
<name>A0A242N7N8_CABSO</name>
<evidence type="ECO:0000313" key="2">
    <source>
        <dbReference type="EMBL" id="OTP79661.1"/>
    </source>
</evidence>
<comment type="caution">
    <text evidence="2">The sequence shown here is derived from an EMBL/GenBank/DDBJ whole genome shotgun (WGS) entry which is preliminary data.</text>
</comment>
<dbReference type="AlphaFoldDB" id="A0A242N7N8"/>
<evidence type="ECO:0000256" key="1">
    <source>
        <dbReference type="SAM" id="MobiDB-lite"/>
    </source>
</evidence>